<keyword evidence="5 6" id="KW-0472">Membrane</keyword>
<evidence type="ECO:0000256" key="5">
    <source>
        <dbReference type="ARBA" id="ARBA00023136"/>
    </source>
</evidence>
<dbReference type="InterPro" id="IPR005828">
    <property type="entry name" value="MFS_sugar_transport-like"/>
</dbReference>
<dbReference type="PROSITE" id="PS00217">
    <property type="entry name" value="SUGAR_TRANSPORT_2"/>
    <property type="match status" value="1"/>
</dbReference>
<dbReference type="PANTHER" id="PTHR48022:SF15">
    <property type="entry name" value="ALPHA-GLUCOSIDE TRANSPORTER, PUTATIVE (AFU_ORTHOLOGUE AFUA_5G00500)-RELATED"/>
    <property type="match status" value="1"/>
</dbReference>
<dbReference type="Pfam" id="PF00083">
    <property type="entry name" value="Sugar_tr"/>
    <property type="match status" value="1"/>
</dbReference>
<comment type="similarity">
    <text evidence="2">Belongs to the major facilitator superfamily. Sugar transporter (TC 2.A.1.1) family.</text>
</comment>
<evidence type="ECO:0000259" key="7">
    <source>
        <dbReference type="PROSITE" id="PS50850"/>
    </source>
</evidence>
<dbReference type="GO" id="GO:0005351">
    <property type="term" value="F:carbohydrate:proton symporter activity"/>
    <property type="evidence" value="ECO:0007669"/>
    <property type="project" value="TreeGrafter"/>
</dbReference>
<evidence type="ECO:0000256" key="6">
    <source>
        <dbReference type="SAM" id="Phobius"/>
    </source>
</evidence>
<dbReference type="InterPro" id="IPR036259">
    <property type="entry name" value="MFS_trans_sf"/>
</dbReference>
<name>A0A135V381_9PEZI</name>
<keyword evidence="4 6" id="KW-1133">Transmembrane helix</keyword>
<accession>A0A135V381</accession>
<dbReference type="AlphaFoldDB" id="A0A135V381"/>
<dbReference type="OrthoDB" id="6612291at2759"/>
<dbReference type="InterPro" id="IPR005829">
    <property type="entry name" value="Sugar_transporter_CS"/>
</dbReference>
<dbReference type="InterPro" id="IPR050360">
    <property type="entry name" value="MFS_Sugar_Transporters"/>
</dbReference>
<feature type="transmembrane region" description="Helical" evidence="6">
    <location>
        <begin position="160"/>
        <end position="182"/>
    </location>
</feature>
<comment type="subcellular location">
    <subcellularLocation>
        <location evidence="1">Membrane</location>
        <topology evidence="1">Multi-pass membrane protein</topology>
    </subcellularLocation>
</comment>
<dbReference type="InterPro" id="IPR020846">
    <property type="entry name" value="MFS_dom"/>
</dbReference>
<organism evidence="8 9">
    <name type="scientific">Colletotrichum salicis</name>
    <dbReference type="NCBI Taxonomy" id="1209931"/>
    <lineage>
        <taxon>Eukaryota</taxon>
        <taxon>Fungi</taxon>
        <taxon>Dikarya</taxon>
        <taxon>Ascomycota</taxon>
        <taxon>Pezizomycotina</taxon>
        <taxon>Sordariomycetes</taxon>
        <taxon>Hypocreomycetidae</taxon>
        <taxon>Glomerellales</taxon>
        <taxon>Glomerellaceae</taxon>
        <taxon>Colletotrichum</taxon>
        <taxon>Colletotrichum acutatum species complex</taxon>
    </lineage>
</organism>
<feature type="transmembrane region" description="Helical" evidence="6">
    <location>
        <begin position="411"/>
        <end position="433"/>
    </location>
</feature>
<keyword evidence="3 6" id="KW-0812">Transmembrane</keyword>
<sequence>MDAKSAEATTVVAHDHIEKLAIADEAVTRATENQDLTPKQQYQRLWANLKQDKRYVFWALYIMSLVFGWGYDSGLSGAAIAFPDFRKAYGDYYQVGDQYVIPALWQSLWNAASTIGQVLGAFLTGQFADTVGRRAVLWTAVILSLSSSFALVFAPSLPVLFVSKLLLGFSVGLSTVTPPLYVTENAPPALRSSLSSLTNVIIVLGFFLSSITAWGSSKIEGQWSYRLAFAMTFLVPALFMIVLPWLPESPVWYVKKGRDDDARKAIFKLYGKNVDVEERLNFIKSELELAAGEANMAKQTSWRAIFSKEHRFRTLVAVLGLQSQNFSGGYFANTYQTYYFELIGQSDPFGLTAISSTLQFLSNCVAVTVSDVLPRRNSLVGGGVLLCCWSIIIGGTSLAGTANYSANTALLAFMITWSMLYTATVGCFGWAVAQETASQATRPKTIAFSLVCQQLTALLLSSVFPFFINPDQLNWGGKIMFLFVGAEVFVLGLLFFFQPETKNRTYQDIDHMYAQGIPPRKFSDYVVVDGVAIKKSTSHATIADSDRDAERRQLSALTPSINRHHRVVEDCIRDLSTSPEKYGLMTACSAVISLSPEILQPPDPSSQMPPDLPAPILPTPEFLISETLRARRQCNLAEQQSLLHAQTSFFLFSAFFCMDNDNAAWFYLRESITILQTLRLHEEATYTDITDPVLATYARHMFWVLFITERAYALQRHRPLTLQSTLGLPIVDPLSSDAAILPGFLDLISLFRHFDTDFIATWNSSTPSATSSSEATDPEHLSKLQTVLKYAIPSVSKYSEMQQADLLISRQWLKVIVWKLCVSKTLLSTTDSEDSMSLSYPTAVARDVVLISRLLPTKAFEANGVGILEKVFDVGCSLADLISLGPATNQWSAMHVGPIDILMEIVRIVGTTLGGSYKHLDMLYSKANDCLFMNVDRIVSPAAVHLEVNDLEEIFE</sequence>
<feature type="domain" description="Major facilitator superfamily (MFS) profile" evidence="7">
    <location>
        <begin position="58"/>
        <end position="502"/>
    </location>
</feature>
<dbReference type="PANTHER" id="PTHR48022">
    <property type="entry name" value="PLASTIDIC GLUCOSE TRANSPORTER 4"/>
    <property type="match status" value="1"/>
</dbReference>
<feature type="transmembrane region" description="Helical" evidence="6">
    <location>
        <begin position="479"/>
        <end position="497"/>
    </location>
</feature>
<feature type="transmembrane region" description="Helical" evidence="6">
    <location>
        <begin position="135"/>
        <end position="154"/>
    </location>
</feature>
<dbReference type="Gene3D" id="1.20.1250.20">
    <property type="entry name" value="MFS general substrate transporter like domains"/>
    <property type="match status" value="1"/>
</dbReference>
<evidence type="ECO:0000256" key="3">
    <source>
        <dbReference type="ARBA" id="ARBA00022692"/>
    </source>
</evidence>
<dbReference type="GO" id="GO:0016020">
    <property type="term" value="C:membrane"/>
    <property type="evidence" value="ECO:0007669"/>
    <property type="project" value="UniProtKB-SubCell"/>
</dbReference>
<comment type="caution">
    <text evidence="8">The sequence shown here is derived from an EMBL/GenBank/DDBJ whole genome shotgun (WGS) entry which is preliminary data.</text>
</comment>
<proteinExistence type="inferred from homology"/>
<feature type="transmembrane region" description="Helical" evidence="6">
    <location>
        <begin position="379"/>
        <end position="399"/>
    </location>
</feature>
<dbReference type="FunFam" id="1.20.1250.20:FF:000078">
    <property type="entry name" value="MFS maltose transporter, putative"/>
    <property type="match status" value="1"/>
</dbReference>
<feature type="transmembrane region" description="Helical" evidence="6">
    <location>
        <begin position="55"/>
        <end position="83"/>
    </location>
</feature>
<feature type="transmembrane region" description="Helical" evidence="6">
    <location>
        <begin position="227"/>
        <end position="246"/>
    </location>
</feature>
<dbReference type="EMBL" id="JFFI01000553">
    <property type="protein sequence ID" value="KXH67051.1"/>
    <property type="molecule type" value="Genomic_DNA"/>
</dbReference>
<evidence type="ECO:0000313" key="8">
    <source>
        <dbReference type="EMBL" id="KXH67051.1"/>
    </source>
</evidence>
<evidence type="ECO:0000256" key="1">
    <source>
        <dbReference type="ARBA" id="ARBA00004141"/>
    </source>
</evidence>
<evidence type="ECO:0000313" key="9">
    <source>
        <dbReference type="Proteomes" id="UP000070121"/>
    </source>
</evidence>
<dbReference type="CDD" id="cd12148">
    <property type="entry name" value="fungal_TF_MHR"/>
    <property type="match status" value="1"/>
</dbReference>
<keyword evidence="9" id="KW-1185">Reference proteome</keyword>
<evidence type="ECO:0000256" key="2">
    <source>
        <dbReference type="ARBA" id="ARBA00010992"/>
    </source>
</evidence>
<gene>
    <name evidence="8" type="ORF">CSAL01_06496</name>
</gene>
<feature type="transmembrane region" description="Helical" evidence="6">
    <location>
        <begin position="194"/>
        <end position="215"/>
    </location>
</feature>
<feature type="transmembrane region" description="Helical" evidence="6">
    <location>
        <begin position="103"/>
        <end position="123"/>
    </location>
</feature>
<evidence type="ECO:0000256" key="4">
    <source>
        <dbReference type="ARBA" id="ARBA00022989"/>
    </source>
</evidence>
<feature type="transmembrane region" description="Helical" evidence="6">
    <location>
        <begin position="445"/>
        <end position="467"/>
    </location>
</feature>
<reference evidence="8 9" key="1">
    <citation type="submission" date="2014-02" db="EMBL/GenBank/DDBJ databases">
        <title>The genome sequence of Colletotrichum salicis CBS 607.94.</title>
        <authorList>
            <person name="Baroncelli R."/>
            <person name="Thon M.R."/>
        </authorList>
    </citation>
    <scope>NUCLEOTIDE SEQUENCE [LARGE SCALE GENOMIC DNA]</scope>
    <source>
        <strain evidence="8 9">CBS 607.94</strain>
    </source>
</reference>
<dbReference type="PROSITE" id="PS50850">
    <property type="entry name" value="MFS"/>
    <property type="match status" value="1"/>
</dbReference>
<protein>
    <recommendedName>
        <fullName evidence="7">Major facilitator superfamily (MFS) profile domain-containing protein</fullName>
    </recommendedName>
</protein>
<dbReference type="Proteomes" id="UP000070121">
    <property type="component" value="Unassembled WGS sequence"/>
</dbReference>
<dbReference type="SUPFAM" id="SSF103473">
    <property type="entry name" value="MFS general substrate transporter"/>
    <property type="match status" value="1"/>
</dbReference>